<dbReference type="InterPro" id="IPR042470">
    <property type="entry name" value="RMI1_N_C_sf"/>
</dbReference>
<evidence type="ECO:0000256" key="4">
    <source>
        <dbReference type="ARBA" id="ARBA00022705"/>
    </source>
</evidence>
<accession>A0A9N9TQV4</accession>
<dbReference type="Pfam" id="PF16099">
    <property type="entry name" value="RMI1_C"/>
    <property type="match status" value="1"/>
</dbReference>
<dbReference type="AlphaFoldDB" id="A0A9N9TQV4"/>
<dbReference type="InterPro" id="IPR049363">
    <property type="entry name" value="RMI1_N"/>
</dbReference>
<dbReference type="GO" id="GO:0006260">
    <property type="term" value="P:DNA replication"/>
    <property type="evidence" value="ECO:0007669"/>
    <property type="project" value="UniProtKB-KW"/>
</dbReference>
<comment type="similarity">
    <text evidence="2">Belongs to the RMI1 family.</text>
</comment>
<dbReference type="Pfam" id="PF21000">
    <property type="entry name" value="RMI1_N_N"/>
    <property type="match status" value="1"/>
</dbReference>
<name>A0A9N9TQV4_PHYSR</name>
<evidence type="ECO:0000256" key="7">
    <source>
        <dbReference type="SAM" id="MobiDB-lite"/>
    </source>
</evidence>
<evidence type="ECO:0000256" key="3">
    <source>
        <dbReference type="ARBA" id="ARBA00018987"/>
    </source>
</evidence>
<dbReference type="EMBL" id="OU900097">
    <property type="protein sequence ID" value="CAG9861470.1"/>
    <property type="molecule type" value="Genomic_DNA"/>
</dbReference>
<dbReference type="GO" id="GO:0000712">
    <property type="term" value="P:resolution of meiotic recombination intermediates"/>
    <property type="evidence" value="ECO:0007669"/>
    <property type="project" value="TreeGrafter"/>
</dbReference>
<evidence type="ECO:0000259" key="8">
    <source>
        <dbReference type="Pfam" id="PF08585"/>
    </source>
</evidence>
<organism evidence="11 12">
    <name type="scientific">Phyllotreta striolata</name>
    <name type="common">Striped flea beetle</name>
    <name type="synonym">Crioceris striolata</name>
    <dbReference type="NCBI Taxonomy" id="444603"/>
    <lineage>
        <taxon>Eukaryota</taxon>
        <taxon>Metazoa</taxon>
        <taxon>Ecdysozoa</taxon>
        <taxon>Arthropoda</taxon>
        <taxon>Hexapoda</taxon>
        <taxon>Insecta</taxon>
        <taxon>Pterygota</taxon>
        <taxon>Neoptera</taxon>
        <taxon>Endopterygota</taxon>
        <taxon>Coleoptera</taxon>
        <taxon>Polyphaga</taxon>
        <taxon>Cucujiformia</taxon>
        <taxon>Chrysomeloidea</taxon>
        <taxon>Chrysomelidae</taxon>
        <taxon>Galerucinae</taxon>
        <taxon>Alticini</taxon>
        <taxon>Phyllotreta</taxon>
    </lineage>
</organism>
<reference evidence="11" key="1">
    <citation type="submission" date="2022-01" db="EMBL/GenBank/DDBJ databases">
        <authorList>
            <person name="King R."/>
        </authorList>
    </citation>
    <scope>NUCLEOTIDE SEQUENCE</scope>
</reference>
<dbReference type="GO" id="GO:0031422">
    <property type="term" value="C:RecQ family helicase-topoisomerase III complex"/>
    <property type="evidence" value="ECO:0007669"/>
    <property type="project" value="TreeGrafter"/>
</dbReference>
<dbReference type="InterPro" id="IPR032199">
    <property type="entry name" value="RMI1_C"/>
</dbReference>
<dbReference type="OrthoDB" id="341511at2759"/>
<dbReference type="GO" id="GO:0000724">
    <property type="term" value="P:double-strand break repair via homologous recombination"/>
    <property type="evidence" value="ECO:0007669"/>
    <property type="project" value="TreeGrafter"/>
</dbReference>
<dbReference type="PANTHER" id="PTHR14790">
    <property type="entry name" value="RECQ-MEDIATED GENOME INSTABILITY PROTEIN 1 RMI1"/>
    <property type="match status" value="1"/>
</dbReference>
<evidence type="ECO:0000256" key="5">
    <source>
        <dbReference type="ARBA" id="ARBA00023242"/>
    </source>
</evidence>
<proteinExistence type="inferred from homology"/>
<feature type="region of interest" description="Disordered" evidence="7">
    <location>
        <begin position="219"/>
        <end position="244"/>
    </location>
</feature>
<dbReference type="Pfam" id="PF08585">
    <property type="entry name" value="RMI1_N_C"/>
    <property type="match status" value="1"/>
</dbReference>
<keyword evidence="4" id="KW-0235">DNA replication</keyword>
<keyword evidence="12" id="KW-1185">Reference proteome</keyword>
<evidence type="ECO:0000313" key="12">
    <source>
        <dbReference type="Proteomes" id="UP001153712"/>
    </source>
</evidence>
<dbReference type="InterPro" id="IPR044881">
    <property type="entry name" value="RMI1_N_N_sf"/>
</dbReference>
<dbReference type="PANTHER" id="PTHR14790:SF15">
    <property type="entry name" value="RECQ-MEDIATED GENOME INSTABILITY PROTEIN 1"/>
    <property type="match status" value="1"/>
</dbReference>
<evidence type="ECO:0000259" key="10">
    <source>
        <dbReference type="Pfam" id="PF21000"/>
    </source>
</evidence>
<dbReference type="InterPro" id="IPR013894">
    <property type="entry name" value="RMI1_OB"/>
</dbReference>
<protein>
    <recommendedName>
        <fullName evidence="3">RecQ-mediated genome instability protein 1</fullName>
    </recommendedName>
</protein>
<evidence type="ECO:0000256" key="6">
    <source>
        <dbReference type="ARBA" id="ARBA00024977"/>
    </source>
</evidence>
<feature type="domain" description="RecQ-mediated genome instability protein 1 C-terminal OB-fold" evidence="9">
    <location>
        <begin position="461"/>
        <end position="564"/>
    </location>
</feature>
<evidence type="ECO:0000313" key="11">
    <source>
        <dbReference type="EMBL" id="CAG9861470.1"/>
    </source>
</evidence>
<dbReference type="GO" id="GO:0000166">
    <property type="term" value="F:nucleotide binding"/>
    <property type="evidence" value="ECO:0007669"/>
    <property type="project" value="InterPro"/>
</dbReference>
<dbReference type="Proteomes" id="UP001153712">
    <property type="component" value="Chromosome 4"/>
</dbReference>
<dbReference type="GO" id="GO:0016604">
    <property type="term" value="C:nuclear body"/>
    <property type="evidence" value="ECO:0007669"/>
    <property type="project" value="TreeGrafter"/>
</dbReference>
<feature type="domain" description="RMI1 N-terminal" evidence="10">
    <location>
        <begin position="11"/>
        <end position="60"/>
    </location>
</feature>
<keyword evidence="5" id="KW-0539">Nucleus</keyword>
<dbReference type="Gene3D" id="2.40.50.770">
    <property type="entry name" value="RecQ-mediated genome instability protein Rmi1, C-terminal domain"/>
    <property type="match status" value="1"/>
</dbReference>
<evidence type="ECO:0000256" key="2">
    <source>
        <dbReference type="ARBA" id="ARBA00006395"/>
    </source>
</evidence>
<gene>
    <name evidence="11" type="ORF">PHYEVI_LOCUS7809</name>
</gene>
<evidence type="ECO:0000259" key="9">
    <source>
        <dbReference type="Pfam" id="PF16099"/>
    </source>
</evidence>
<sequence>MDEATNVENFFKSNHVHLSSQWLEGCIKWCKEENLPSNYTLRDLQLKIFEQWLLLDLRDVQVPCLPTNLSTYKKYILSNSYILQLMQVVDISKPKYWQLQRIRNGVPENLDQDVESSKRMLQLTLTDGVQEIEAMEYKPIKCLSINLSPGVKIKLIGPIQIRRGMVMLEERHVHIVGGEVDTLKIENCAENILAKSLNQPLNENPKGIEENILIDNSNNNETNISSTIPRTNTQNTSTNRTNNSSSIVKENITKPVNIANEFDDDFFDDIDEFTETIPRTNTQNASINRTNNSSSIVKENITKPVNIVNEFDDDFFEDIDELTEIENEIQQLRKQNVPNTTQVCSKSPELFDDTDIDFESIEIPNIPPKPPKEQPITNLFNQPRDTFNSNSSNARNINTSTEYFSKSNINENTDNRFGINCFQSPQIYNERSNANKGVSTIGNNHVLWKIDRLSKTIPSITEDTVKIKAKFKSVVEKLSVTDDEFRLVIEVEDDSGTLVAKLHNDVIVELAGITAESYSEKIATSQEFPQEIIQVLDSLRSGLTSLDNILQVLIVRKTVPVIVKILRL</sequence>
<comment type="subcellular location">
    <subcellularLocation>
        <location evidence="1">Nucleus</location>
    </subcellularLocation>
</comment>
<evidence type="ECO:0000256" key="1">
    <source>
        <dbReference type="ARBA" id="ARBA00004123"/>
    </source>
</evidence>
<feature type="domain" description="RecQ mediated genome instability protein 1 OB-fold" evidence="8">
    <location>
        <begin position="65"/>
        <end position="190"/>
    </location>
</feature>
<dbReference type="Gene3D" id="1.10.8.1020">
    <property type="entry name" value="RecQ-mediated genome instability protein 1, N-terminal domain"/>
    <property type="match status" value="1"/>
</dbReference>
<dbReference type="SMART" id="SM01161">
    <property type="entry name" value="DUF1767"/>
    <property type="match status" value="1"/>
</dbReference>
<comment type="function">
    <text evidence="6">Essential component of the RMI complex, a complex that plays an important role in the processing of homologous recombination intermediates to limit DNA crossover formation in cells. Promotes TOP3A binding to double Holliday junctions (DHJ) and hence stimulates TOP3A-mediated dissolution. Required for BLM phosphorylation during mitosis. Within the BLM complex, required for BLM and TOP3A stability.</text>
</comment>